<dbReference type="InterPro" id="IPR050957">
    <property type="entry name" value="BMP_lipoprotein"/>
</dbReference>
<keyword evidence="4 7" id="KW-0732">Signal</keyword>
<evidence type="ECO:0000256" key="7">
    <source>
        <dbReference type="SAM" id="SignalP"/>
    </source>
</evidence>
<feature type="chain" id="PRO_5012523728" evidence="7">
    <location>
        <begin position="26"/>
        <end position="327"/>
    </location>
</feature>
<dbReference type="EMBL" id="CP018258">
    <property type="protein sequence ID" value="APV45229.1"/>
    <property type="molecule type" value="Genomic_DNA"/>
</dbReference>
<dbReference type="PANTHER" id="PTHR34296">
    <property type="entry name" value="TRANSCRIPTIONAL ACTIVATOR PROTEIN MED"/>
    <property type="match status" value="1"/>
</dbReference>
<name>A0A1P8F9T8_9CHLR</name>
<keyword evidence="6" id="KW-0449">Lipoprotein</keyword>
<dbReference type="SUPFAM" id="SSF53822">
    <property type="entry name" value="Periplasmic binding protein-like I"/>
    <property type="match status" value="1"/>
</dbReference>
<feature type="signal peptide" evidence="7">
    <location>
        <begin position="1"/>
        <end position="25"/>
    </location>
</feature>
<comment type="similarity">
    <text evidence="2">Belongs to the BMP lipoprotein family.</text>
</comment>
<evidence type="ECO:0000256" key="6">
    <source>
        <dbReference type="ARBA" id="ARBA00023288"/>
    </source>
</evidence>
<feature type="domain" description="ABC transporter substrate-binding protein PnrA-like" evidence="8">
    <location>
        <begin position="39"/>
        <end position="326"/>
    </location>
</feature>
<proteinExistence type="inferred from homology"/>
<dbReference type="STRING" id="1839801.Dform_01914"/>
<evidence type="ECO:0000256" key="5">
    <source>
        <dbReference type="ARBA" id="ARBA00023136"/>
    </source>
</evidence>
<evidence type="ECO:0000259" key="8">
    <source>
        <dbReference type="Pfam" id="PF02608"/>
    </source>
</evidence>
<evidence type="ECO:0000313" key="9">
    <source>
        <dbReference type="EMBL" id="APV45229.1"/>
    </source>
</evidence>
<keyword evidence="10" id="KW-1185">Reference proteome</keyword>
<protein>
    <submittedName>
        <fullName evidence="9">Basic membrane protein A</fullName>
    </submittedName>
</protein>
<dbReference type="KEGG" id="dfo:Dform_01914"/>
<dbReference type="AlphaFoldDB" id="A0A1P8F9T8"/>
<evidence type="ECO:0000256" key="1">
    <source>
        <dbReference type="ARBA" id="ARBA00004193"/>
    </source>
</evidence>
<keyword evidence="3" id="KW-1003">Cell membrane</keyword>
<comment type="subcellular location">
    <subcellularLocation>
        <location evidence="1">Cell membrane</location>
        <topology evidence="1">Lipid-anchor</topology>
    </subcellularLocation>
</comment>
<dbReference type="PANTHER" id="PTHR34296:SF2">
    <property type="entry name" value="ABC TRANSPORTER GUANOSINE-BINDING PROTEIN NUPN"/>
    <property type="match status" value="1"/>
</dbReference>
<dbReference type="InterPro" id="IPR003760">
    <property type="entry name" value="PnrA-like"/>
</dbReference>
<keyword evidence="5" id="KW-0472">Membrane</keyword>
<sequence>MFLPGRRLFVLLISAALLLPVFSCAQPAQPARILNVGLLLGSGGLGDRSFNDSAYAGLLEAQKKYNIRFETIDTGTKDANIDALRLFARNHYDLIIAVAFENLESLKTVASEFPGIHFAGIDFELAADNVASVVYREQEADFLMGALAAMLTKTKKVDVIGGTDIPAIRRIMTGFSQGVAYQDPGVTVLTDFAGTFADPAVGLALALKRYGEGVDVIHNAASKTGLGIIQAAQQVNKYVTGTSGDQRYLAPGNMVGNRPKRVDTAVMLLIDGVYHDSFKPGVSSLGLKENGLALGPFDPNIVTPQISARLDDLKQKIIAGQIVVKAE</sequence>
<dbReference type="CDD" id="cd06354">
    <property type="entry name" value="PBP1_PrnA-like"/>
    <property type="match status" value="1"/>
</dbReference>
<reference evidence="10" key="1">
    <citation type="submission" date="2016-11" db="EMBL/GenBank/DDBJ databases">
        <title>Dehalogenimonas formicexedens sp. nov., a chlorinated alkane respiring bacterium isolated from contaminated groundwater.</title>
        <authorList>
            <person name="Key T.A."/>
            <person name="Bowman K.S."/>
            <person name="Lee I."/>
            <person name="Chun J."/>
            <person name="Albuquerque L."/>
            <person name="da Costa M.S."/>
            <person name="Rainey F.A."/>
            <person name="Moe W.M."/>
        </authorList>
    </citation>
    <scope>NUCLEOTIDE SEQUENCE [LARGE SCALE GENOMIC DNA]</scope>
    <source>
        <strain evidence="10">NSZ-14</strain>
    </source>
</reference>
<accession>A0A1P8F9T8</accession>
<dbReference type="GO" id="GO:0005886">
    <property type="term" value="C:plasma membrane"/>
    <property type="evidence" value="ECO:0007669"/>
    <property type="project" value="UniProtKB-SubCell"/>
</dbReference>
<gene>
    <name evidence="9" type="ORF">Dform_01914</name>
</gene>
<organism evidence="9 10">
    <name type="scientific">Dehalogenimonas formicexedens</name>
    <dbReference type="NCBI Taxonomy" id="1839801"/>
    <lineage>
        <taxon>Bacteria</taxon>
        <taxon>Bacillati</taxon>
        <taxon>Chloroflexota</taxon>
        <taxon>Dehalococcoidia</taxon>
        <taxon>Dehalococcoidales</taxon>
        <taxon>Dehalococcoidaceae</taxon>
        <taxon>Dehalogenimonas</taxon>
    </lineage>
</organism>
<dbReference type="Pfam" id="PF02608">
    <property type="entry name" value="Bmp"/>
    <property type="match status" value="1"/>
</dbReference>
<dbReference type="Gene3D" id="3.40.50.2300">
    <property type="match status" value="2"/>
</dbReference>
<dbReference type="InterPro" id="IPR028082">
    <property type="entry name" value="Peripla_BP_I"/>
</dbReference>
<evidence type="ECO:0000256" key="4">
    <source>
        <dbReference type="ARBA" id="ARBA00022729"/>
    </source>
</evidence>
<dbReference type="Proteomes" id="UP000185934">
    <property type="component" value="Chromosome"/>
</dbReference>
<evidence type="ECO:0000313" key="10">
    <source>
        <dbReference type="Proteomes" id="UP000185934"/>
    </source>
</evidence>
<evidence type="ECO:0000256" key="3">
    <source>
        <dbReference type="ARBA" id="ARBA00022475"/>
    </source>
</evidence>
<evidence type="ECO:0000256" key="2">
    <source>
        <dbReference type="ARBA" id="ARBA00008610"/>
    </source>
</evidence>